<sequence length="49" mass="5621">MDESERNVDRFWKVKSAAILNIAAIERERAAKVRNHNFSENFSGCPLCP</sequence>
<dbReference type="EMBL" id="OX458932">
    <property type="protein sequence ID" value="CAI9084707.1"/>
    <property type="molecule type" value="Genomic_DNA"/>
</dbReference>
<evidence type="ECO:0000313" key="2">
    <source>
        <dbReference type="Proteomes" id="UP001161497"/>
    </source>
</evidence>
<reference evidence="1" key="1">
    <citation type="submission" date="2023-03" db="EMBL/GenBank/DDBJ databases">
        <authorList>
            <person name="Cremers G."/>
            <person name="Picone N."/>
        </authorList>
    </citation>
    <scope>NUCLEOTIDE SEQUENCE</scope>
    <source>
        <strain evidence="1">Sample_alias</strain>
    </source>
</reference>
<accession>A0ABM9IAM9</accession>
<evidence type="ECO:0000313" key="1">
    <source>
        <dbReference type="EMBL" id="CAI9084707.1"/>
    </source>
</evidence>
<protein>
    <submittedName>
        <fullName evidence="1">Uncharacterized protein</fullName>
    </submittedName>
</protein>
<gene>
    <name evidence="1" type="ORF">MFUM_0312</name>
</gene>
<organism evidence="1 2">
    <name type="scientific">Candidatus Methylacidiphilum fumarolicum</name>
    <dbReference type="NCBI Taxonomy" id="591154"/>
    <lineage>
        <taxon>Bacteria</taxon>
        <taxon>Pseudomonadati</taxon>
        <taxon>Verrucomicrobiota</taxon>
        <taxon>Methylacidiphilae</taxon>
        <taxon>Methylacidiphilales</taxon>
        <taxon>Methylacidiphilaceae</taxon>
        <taxon>Methylacidiphilum (ex Ratnadevi et al. 2023)</taxon>
    </lineage>
</organism>
<dbReference type="Proteomes" id="UP001161497">
    <property type="component" value="Chromosome"/>
</dbReference>
<proteinExistence type="predicted"/>
<name>A0ABM9IAM9_9BACT</name>
<keyword evidence="2" id="KW-1185">Reference proteome</keyword>